<accession>A0AAV5W269</accession>
<dbReference type="PANTHER" id="PTHR46536:SF3">
    <property type="entry name" value="ARF7 EFFECTOR PROTEIN C-TERMINAL DOMAIN-CONTAINING PROTEIN"/>
    <property type="match status" value="1"/>
</dbReference>
<reference evidence="2" key="1">
    <citation type="submission" date="2023-10" db="EMBL/GenBank/DDBJ databases">
        <title>Genome assembly of Pristionchus species.</title>
        <authorList>
            <person name="Yoshida K."/>
            <person name="Sommer R.J."/>
        </authorList>
    </citation>
    <scope>NUCLEOTIDE SEQUENCE</scope>
    <source>
        <strain evidence="2">RS5133</strain>
    </source>
</reference>
<dbReference type="InterPro" id="IPR029264">
    <property type="entry name" value="ARF7EP_C"/>
</dbReference>
<organism evidence="2 3">
    <name type="scientific">Pristionchus fissidentatus</name>
    <dbReference type="NCBI Taxonomy" id="1538716"/>
    <lineage>
        <taxon>Eukaryota</taxon>
        <taxon>Metazoa</taxon>
        <taxon>Ecdysozoa</taxon>
        <taxon>Nematoda</taxon>
        <taxon>Chromadorea</taxon>
        <taxon>Rhabditida</taxon>
        <taxon>Rhabditina</taxon>
        <taxon>Diplogasteromorpha</taxon>
        <taxon>Diplogasteroidea</taxon>
        <taxon>Neodiplogasteridae</taxon>
        <taxon>Pristionchus</taxon>
    </lineage>
</organism>
<dbReference type="AlphaFoldDB" id="A0AAV5W269"/>
<dbReference type="Pfam" id="PF14949">
    <property type="entry name" value="ARF7EP_C"/>
    <property type="match status" value="1"/>
</dbReference>
<name>A0AAV5W269_9BILA</name>
<feature type="domain" description="ARF7 effector protein C-terminal" evidence="1">
    <location>
        <begin position="43"/>
        <end position="146"/>
    </location>
</feature>
<dbReference type="PANTHER" id="PTHR46536">
    <property type="entry name" value="ARL14 EFFECTOR PROTEIN"/>
    <property type="match status" value="1"/>
</dbReference>
<evidence type="ECO:0000313" key="2">
    <source>
        <dbReference type="EMBL" id="GMT24207.1"/>
    </source>
</evidence>
<evidence type="ECO:0000313" key="3">
    <source>
        <dbReference type="Proteomes" id="UP001432322"/>
    </source>
</evidence>
<keyword evidence="3" id="KW-1185">Reference proteome</keyword>
<evidence type="ECO:0000259" key="1">
    <source>
        <dbReference type="Pfam" id="PF14949"/>
    </source>
</evidence>
<dbReference type="Proteomes" id="UP001432322">
    <property type="component" value="Unassembled WGS sequence"/>
</dbReference>
<sequence length="176" mass="19875">MPPKKPRGTNKAANKLNYGHASYIPRTSRSEILDDMEEMKVERISRNLHFKNPGKKFETDDGNVNAPRRKRAAAQRAVRMMRTHTSSNRASSYRHNNKGQIICERGEFDLCDCLEADCPGCFWPCYECGSFRCSSVCQKSRTFVVVSSSQGGGGMGDLTKMFNPYLPELFFTASKK</sequence>
<proteinExistence type="predicted"/>
<protein>
    <recommendedName>
        <fullName evidence="1">ARF7 effector protein C-terminal domain-containing protein</fullName>
    </recommendedName>
</protein>
<comment type="caution">
    <text evidence="2">The sequence shown here is derived from an EMBL/GenBank/DDBJ whole genome shotgun (WGS) entry which is preliminary data.</text>
</comment>
<dbReference type="EMBL" id="BTSY01000004">
    <property type="protein sequence ID" value="GMT24207.1"/>
    <property type="molecule type" value="Genomic_DNA"/>
</dbReference>
<gene>
    <name evidence="2" type="ORF">PFISCL1PPCAC_15504</name>
</gene>